<gene>
    <name evidence="2" type="ORF">NQ317_007720</name>
</gene>
<sequence>MAQQVIQTFFMYIVVYVFAFEDLIYVYGQGNQEMMEHGRAQYQLIKERSTLPQYGSCWKSALENLDEGCRYLSEETQSDIALHITNCFLIMSGHETYNCELDKKPNLRAICINSMSDRAFNGTNLA</sequence>
<organism evidence="2 3">
    <name type="scientific">Molorchus minor</name>
    <dbReference type="NCBI Taxonomy" id="1323400"/>
    <lineage>
        <taxon>Eukaryota</taxon>
        <taxon>Metazoa</taxon>
        <taxon>Ecdysozoa</taxon>
        <taxon>Arthropoda</taxon>
        <taxon>Hexapoda</taxon>
        <taxon>Insecta</taxon>
        <taxon>Pterygota</taxon>
        <taxon>Neoptera</taxon>
        <taxon>Endopterygota</taxon>
        <taxon>Coleoptera</taxon>
        <taxon>Polyphaga</taxon>
        <taxon>Cucujiformia</taxon>
        <taxon>Chrysomeloidea</taxon>
        <taxon>Cerambycidae</taxon>
        <taxon>Lamiinae</taxon>
        <taxon>Monochamini</taxon>
        <taxon>Molorchus</taxon>
    </lineage>
</organism>
<keyword evidence="1" id="KW-0472">Membrane</keyword>
<name>A0ABQ9IT42_9CUCU</name>
<dbReference type="PANTHER" id="PTHR33538">
    <property type="entry name" value="PROTEIN GAMETE EXPRESSED 1"/>
    <property type="match status" value="1"/>
</dbReference>
<evidence type="ECO:0000313" key="3">
    <source>
        <dbReference type="Proteomes" id="UP001162164"/>
    </source>
</evidence>
<reference evidence="2" key="1">
    <citation type="journal article" date="2023" name="Insect Mol. Biol.">
        <title>Genome sequencing provides insights into the evolution of gene families encoding plant cell wall-degrading enzymes in longhorned beetles.</title>
        <authorList>
            <person name="Shin N.R."/>
            <person name="Okamura Y."/>
            <person name="Kirsch R."/>
            <person name="Pauchet Y."/>
        </authorList>
    </citation>
    <scope>NUCLEOTIDE SEQUENCE</scope>
    <source>
        <strain evidence="2">MMC_N1</strain>
    </source>
</reference>
<keyword evidence="1" id="KW-1133">Transmembrane helix</keyword>
<dbReference type="PANTHER" id="PTHR33538:SF2">
    <property type="entry name" value="PROTEIN GAMETE EXPRESSED 1"/>
    <property type="match status" value="1"/>
</dbReference>
<keyword evidence="1" id="KW-0812">Transmembrane</keyword>
<feature type="transmembrane region" description="Helical" evidence="1">
    <location>
        <begin position="6"/>
        <end position="27"/>
    </location>
</feature>
<evidence type="ECO:0000256" key="1">
    <source>
        <dbReference type="SAM" id="Phobius"/>
    </source>
</evidence>
<keyword evidence="3" id="KW-1185">Reference proteome</keyword>
<comment type="caution">
    <text evidence="2">The sequence shown here is derived from an EMBL/GenBank/DDBJ whole genome shotgun (WGS) entry which is preliminary data.</text>
</comment>
<accession>A0ABQ9IT42</accession>
<dbReference type="Proteomes" id="UP001162164">
    <property type="component" value="Unassembled WGS sequence"/>
</dbReference>
<protein>
    <submittedName>
        <fullName evidence="2">Uncharacterized protein</fullName>
    </submittedName>
</protein>
<proteinExistence type="predicted"/>
<dbReference type="EMBL" id="JAPWTJ010002731">
    <property type="protein sequence ID" value="KAJ8964774.1"/>
    <property type="molecule type" value="Genomic_DNA"/>
</dbReference>
<evidence type="ECO:0000313" key="2">
    <source>
        <dbReference type="EMBL" id="KAJ8964774.1"/>
    </source>
</evidence>
<dbReference type="InterPro" id="IPR040346">
    <property type="entry name" value="GEX1/Brambleberry"/>
</dbReference>